<dbReference type="Pfam" id="PF00534">
    <property type="entry name" value="Glycos_transf_1"/>
    <property type="match status" value="1"/>
</dbReference>
<dbReference type="Gene3D" id="3.40.50.2000">
    <property type="entry name" value="Glycogen Phosphorylase B"/>
    <property type="match status" value="1"/>
</dbReference>
<dbReference type="SUPFAM" id="SSF53756">
    <property type="entry name" value="UDP-Glycosyltransferase/glycogen phosphorylase"/>
    <property type="match status" value="1"/>
</dbReference>
<dbReference type="GO" id="GO:0016757">
    <property type="term" value="F:glycosyltransferase activity"/>
    <property type="evidence" value="ECO:0007669"/>
    <property type="project" value="InterPro"/>
</dbReference>
<evidence type="ECO:0000313" key="3">
    <source>
        <dbReference type="Proteomes" id="UP000235828"/>
    </source>
</evidence>
<reference evidence="2 3" key="1">
    <citation type="submission" date="2017-10" db="EMBL/GenBank/DDBJ databases">
        <authorList>
            <person name="Banno H."/>
            <person name="Chua N.-H."/>
        </authorList>
    </citation>
    <scope>NUCLEOTIDE SEQUENCE [LARGE SCALE GENOMIC DNA]</scope>
    <source>
        <strain evidence="2">Vibrio tapetis CECT4600</strain>
    </source>
</reference>
<keyword evidence="2" id="KW-0808">Transferase</keyword>
<dbReference type="RefSeq" id="WP_102525195.1">
    <property type="nucleotide sequence ID" value="NZ_LT960612.1"/>
</dbReference>
<organism evidence="2 3">
    <name type="scientific">Vibrio tapetis subsp. tapetis</name>
    <dbReference type="NCBI Taxonomy" id="1671868"/>
    <lineage>
        <taxon>Bacteria</taxon>
        <taxon>Pseudomonadati</taxon>
        <taxon>Pseudomonadota</taxon>
        <taxon>Gammaproteobacteria</taxon>
        <taxon>Vibrionales</taxon>
        <taxon>Vibrionaceae</taxon>
        <taxon>Vibrio</taxon>
    </lineage>
</organism>
<evidence type="ECO:0000259" key="1">
    <source>
        <dbReference type="Pfam" id="PF00534"/>
    </source>
</evidence>
<dbReference type="Proteomes" id="UP000235828">
    <property type="component" value="Chromosome B"/>
</dbReference>
<evidence type="ECO:0000313" key="2">
    <source>
        <dbReference type="EMBL" id="SON53122.1"/>
    </source>
</evidence>
<dbReference type="AlphaFoldDB" id="A0A2N8ZML6"/>
<gene>
    <name evidence="2" type="ORF">VTAP4600_B1511</name>
</gene>
<feature type="domain" description="Glycosyl transferase family 1" evidence="1">
    <location>
        <begin position="203"/>
        <end position="357"/>
    </location>
</feature>
<dbReference type="GO" id="GO:1901135">
    <property type="term" value="P:carbohydrate derivative metabolic process"/>
    <property type="evidence" value="ECO:0007669"/>
    <property type="project" value="UniProtKB-ARBA"/>
</dbReference>
<dbReference type="EMBL" id="LT960612">
    <property type="protein sequence ID" value="SON53122.1"/>
    <property type="molecule type" value="Genomic_DNA"/>
</dbReference>
<accession>A0A2N8ZML6</accession>
<dbReference type="PANTHER" id="PTHR12526">
    <property type="entry name" value="GLYCOSYLTRANSFERASE"/>
    <property type="match status" value="1"/>
</dbReference>
<proteinExistence type="predicted"/>
<name>A0A2N8ZML6_9VIBR</name>
<dbReference type="KEGG" id="vta:B1511"/>
<sequence>MMNLIFDPIPFSGGSKIATSCALSHCDQDRIKFTVITASPKCWENSELDNGQLSIIYLPCPTRLAQASSGISYWLKQGYFSLFLLLTLLRIAKVNQAIGASGPGVDMALYLCCFLFSYTIIQLIHGPVGASRSIGYCLSTADKLFYLASSESSVITALNLYLRNKINNDLDETLAKTYLKRPHCQTFNNGLSRQKWPTQCQYDEPRLFWSASLLKWKGLDLLVDCLKTLPNRSLTSTNICYIKPQNTTLTVSDAPIAIQGVTWFQQPNNLDQIRSESNIYVSTSTSEPFGLATLEAMAAGMCVIIPADGAYWDNVLIEDVHCIKYLPNDVESLKAAVIKVTSNTGLISALGEQAKKMAMHFQAELVYQAIYQAVNDNAIETLPFNASTMAKSGTQDSSSSLTTRAH</sequence>
<dbReference type="OrthoDB" id="9802525at2"/>
<dbReference type="InterPro" id="IPR001296">
    <property type="entry name" value="Glyco_trans_1"/>
</dbReference>
<protein>
    <submittedName>
        <fullName evidence="2">Putative Glycosyltransferase</fullName>
    </submittedName>
</protein>
<keyword evidence="3" id="KW-1185">Reference proteome</keyword>